<dbReference type="PROSITE" id="PS51257">
    <property type="entry name" value="PROKAR_LIPOPROTEIN"/>
    <property type="match status" value="1"/>
</dbReference>
<dbReference type="PROSITE" id="PS51352">
    <property type="entry name" value="THIOREDOXIN_2"/>
    <property type="match status" value="1"/>
</dbReference>
<keyword evidence="4" id="KW-1015">Disulfide bond</keyword>
<dbReference type="InterPro" id="IPR036249">
    <property type="entry name" value="Thioredoxin-like_sf"/>
</dbReference>
<evidence type="ECO:0000256" key="6">
    <source>
        <dbReference type="SAM" id="SignalP"/>
    </source>
</evidence>
<dbReference type="PANTHER" id="PTHR42852">
    <property type="entry name" value="THIOL:DISULFIDE INTERCHANGE PROTEIN DSBE"/>
    <property type="match status" value="1"/>
</dbReference>
<dbReference type="CDD" id="cd02966">
    <property type="entry name" value="TlpA_like_family"/>
    <property type="match status" value="1"/>
</dbReference>
<keyword evidence="6" id="KW-0732">Signal</keyword>
<keyword evidence="5" id="KW-0676">Redox-active center</keyword>
<comment type="subcellular location">
    <subcellularLocation>
        <location evidence="1">Cell envelope</location>
    </subcellularLocation>
</comment>
<sequence>MSACRANRRNLRRRRAVVPVIGTALAALALSACGSGGSSGGGGQTQFVQGNGGIDVVKDASGRKAAPELSGETLQGKQLDVNKEYQGKVLVLNVWGSWCSPCRAEAAGLAKVAKDYQGKGVQFVGLNTRDPNRAPAVAFEKEFGVPYPSLYDPAGKLILRFPAGSLNPQSIPSTVFIDREGRIAGRAIKPLTEDDLRQALDPLVAEK</sequence>
<dbReference type="SUPFAM" id="SSF52833">
    <property type="entry name" value="Thioredoxin-like"/>
    <property type="match status" value="1"/>
</dbReference>
<feature type="chain" id="PRO_5045807820" evidence="6">
    <location>
        <begin position="30"/>
        <end position="207"/>
    </location>
</feature>
<gene>
    <name evidence="8" type="ORF">AB0L16_25560</name>
</gene>
<dbReference type="Proteomes" id="UP001552594">
    <property type="component" value="Unassembled WGS sequence"/>
</dbReference>
<dbReference type="Gene3D" id="3.40.30.10">
    <property type="entry name" value="Glutaredoxin"/>
    <property type="match status" value="1"/>
</dbReference>
<dbReference type="InterPro" id="IPR000866">
    <property type="entry name" value="AhpC/TSA"/>
</dbReference>
<feature type="signal peptide" evidence="6">
    <location>
        <begin position="1"/>
        <end position="29"/>
    </location>
</feature>
<evidence type="ECO:0000256" key="3">
    <source>
        <dbReference type="ARBA" id="ARBA00022968"/>
    </source>
</evidence>
<evidence type="ECO:0000256" key="1">
    <source>
        <dbReference type="ARBA" id="ARBA00004196"/>
    </source>
</evidence>
<reference evidence="8 9" key="1">
    <citation type="submission" date="2024-06" db="EMBL/GenBank/DDBJ databases">
        <title>The Natural Products Discovery Center: Release of the First 8490 Sequenced Strains for Exploring Actinobacteria Biosynthetic Diversity.</title>
        <authorList>
            <person name="Kalkreuter E."/>
            <person name="Kautsar S.A."/>
            <person name="Yang D."/>
            <person name="Bader C.D."/>
            <person name="Teijaro C.N."/>
            <person name="Fluegel L."/>
            <person name="Davis C.M."/>
            <person name="Simpson J.R."/>
            <person name="Lauterbach L."/>
            <person name="Steele A.D."/>
            <person name="Gui C."/>
            <person name="Meng S."/>
            <person name="Li G."/>
            <person name="Viehrig K."/>
            <person name="Ye F."/>
            <person name="Su P."/>
            <person name="Kiefer A.F."/>
            <person name="Nichols A."/>
            <person name="Cepeda A.J."/>
            <person name="Yan W."/>
            <person name="Fan B."/>
            <person name="Jiang Y."/>
            <person name="Adhikari A."/>
            <person name="Zheng C.-J."/>
            <person name="Schuster L."/>
            <person name="Cowan T.M."/>
            <person name="Smanski M.J."/>
            <person name="Chevrette M.G."/>
            <person name="De Carvalho L.P.S."/>
            <person name="Shen B."/>
        </authorList>
    </citation>
    <scope>NUCLEOTIDE SEQUENCE [LARGE SCALE GENOMIC DNA]</scope>
    <source>
        <strain evidence="8 9">NPDC052347</strain>
    </source>
</reference>
<dbReference type="PANTHER" id="PTHR42852:SF6">
    <property type="entry name" value="THIOL:DISULFIDE INTERCHANGE PROTEIN DSBE"/>
    <property type="match status" value="1"/>
</dbReference>
<comment type="caution">
    <text evidence="8">The sequence shown here is derived from an EMBL/GenBank/DDBJ whole genome shotgun (WGS) entry which is preliminary data.</text>
</comment>
<evidence type="ECO:0000256" key="2">
    <source>
        <dbReference type="ARBA" id="ARBA00022748"/>
    </source>
</evidence>
<evidence type="ECO:0000256" key="4">
    <source>
        <dbReference type="ARBA" id="ARBA00023157"/>
    </source>
</evidence>
<dbReference type="RefSeq" id="WP_109281843.1">
    <property type="nucleotide sequence ID" value="NZ_JBFAUK010000024.1"/>
</dbReference>
<keyword evidence="2" id="KW-0201">Cytochrome c-type biogenesis</keyword>
<keyword evidence="3" id="KW-0812">Transmembrane</keyword>
<evidence type="ECO:0000256" key="5">
    <source>
        <dbReference type="ARBA" id="ARBA00023284"/>
    </source>
</evidence>
<name>A0ABV3K3V6_STRON</name>
<feature type="domain" description="Thioredoxin" evidence="7">
    <location>
        <begin position="60"/>
        <end position="205"/>
    </location>
</feature>
<evidence type="ECO:0000313" key="9">
    <source>
        <dbReference type="Proteomes" id="UP001552594"/>
    </source>
</evidence>
<evidence type="ECO:0000259" key="7">
    <source>
        <dbReference type="PROSITE" id="PS51352"/>
    </source>
</evidence>
<organism evidence="8 9">
    <name type="scientific">Streptomyces orinoci</name>
    <name type="common">Streptoverticillium orinoci</name>
    <dbReference type="NCBI Taxonomy" id="67339"/>
    <lineage>
        <taxon>Bacteria</taxon>
        <taxon>Bacillati</taxon>
        <taxon>Actinomycetota</taxon>
        <taxon>Actinomycetes</taxon>
        <taxon>Kitasatosporales</taxon>
        <taxon>Streptomycetaceae</taxon>
        <taxon>Streptomyces</taxon>
    </lineage>
</organism>
<evidence type="ECO:0000313" key="8">
    <source>
        <dbReference type="EMBL" id="MEV5509764.1"/>
    </source>
</evidence>
<keyword evidence="9" id="KW-1185">Reference proteome</keyword>
<keyword evidence="3" id="KW-0735">Signal-anchor</keyword>
<protein>
    <submittedName>
        <fullName evidence="8">TlpA disulfide reductase family protein</fullName>
    </submittedName>
</protein>
<dbReference type="InterPro" id="IPR050553">
    <property type="entry name" value="Thioredoxin_ResA/DsbE_sf"/>
</dbReference>
<dbReference type="Pfam" id="PF00578">
    <property type="entry name" value="AhpC-TSA"/>
    <property type="match status" value="1"/>
</dbReference>
<accession>A0ABV3K3V6</accession>
<proteinExistence type="predicted"/>
<dbReference type="InterPro" id="IPR013766">
    <property type="entry name" value="Thioredoxin_domain"/>
</dbReference>
<dbReference type="EMBL" id="JBFAUK010000024">
    <property type="protein sequence ID" value="MEV5509764.1"/>
    <property type="molecule type" value="Genomic_DNA"/>
</dbReference>